<reference evidence="7 8" key="1">
    <citation type="submission" date="2019-10" db="EMBL/GenBank/DDBJ databases">
        <authorList>
            <person name="Palmer J.M."/>
        </authorList>
    </citation>
    <scope>NUCLEOTIDE SEQUENCE [LARGE SCALE GENOMIC DNA]</scope>
    <source>
        <strain evidence="7 8">TWF730</strain>
    </source>
</reference>
<evidence type="ECO:0000256" key="1">
    <source>
        <dbReference type="ARBA" id="ARBA00004141"/>
    </source>
</evidence>
<gene>
    <name evidence="7" type="ORF">TWF730_008567</name>
</gene>
<comment type="caution">
    <text evidence="7">The sequence shown here is derived from an EMBL/GenBank/DDBJ whole genome shotgun (WGS) entry which is preliminary data.</text>
</comment>
<keyword evidence="4 6" id="KW-1133">Transmembrane helix</keyword>
<evidence type="ECO:0000256" key="2">
    <source>
        <dbReference type="ARBA" id="ARBA00005335"/>
    </source>
</evidence>
<evidence type="ECO:0000256" key="5">
    <source>
        <dbReference type="ARBA" id="ARBA00023136"/>
    </source>
</evidence>
<organism evidence="7 8">
    <name type="scientific">Orbilia blumenaviensis</name>
    <dbReference type="NCBI Taxonomy" id="1796055"/>
    <lineage>
        <taxon>Eukaryota</taxon>
        <taxon>Fungi</taxon>
        <taxon>Dikarya</taxon>
        <taxon>Ascomycota</taxon>
        <taxon>Pezizomycotina</taxon>
        <taxon>Orbiliomycetes</taxon>
        <taxon>Orbiliales</taxon>
        <taxon>Orbiliaceae</taxon>
        <taxon>Orbilia</taxon>
    </lineage>
</organism>
<dbReference type="PANTHER" id="PTHR13180">
    <property type="entry name" value="SMALL MEMBRANE PROTEIN-RELATED"/>
    <property type="match status" value="1"/>
</dbReference>
<dbReference type="Proteomes" id="UP001373714">
    <property type="component" value="Unassembled WGS sequence"/>
</dbReference>
<accession>A0AAV9V9C3</accession>
<evidence type="ECO:0000313" key="8">
    <source>
        <dbReference type="Proteomes" id="UP001373714"/>
    </source>
</evidence>
<comment type="similarity">
    <text evidence="2">Belongs to the UPF0220 family.</text>
</comment>
<evidence type="ECO:0000256" key="3">
    <source>
        <dbReference type="ARBA" id="ARBA00022692"/>
    </source>
</evidence>
<evidence type="ECO:0000256" key="6">
    <source>
        <dbReference type="SAM" id="Phobius"/>
    </source>
</evidence>
<keyword evidence="3 6" id="KW-0812">Transmembrane</keyword>
<sequence>MRSILIVRPACPPTHSLFSEYNPPPSSPPHIIIAIVYRRPWSVIKAASSTLSPSRTRRCSYKKEKKKEGRIPNRLVLATLRITLHYYVRYDTIRYDTMESRLFRFPLPTLPSAQSLRVFGVYASGGLFALGVWFFLDAAIFSKYANPGTVHVQFVDWIPSICSILGMIVINSIEKARLSAESFSFSGSNDAWKARLVLFLGFALMAGGLAGSVCVLVLKYVVPEYPFPTLYFGIANVVANSLIMLSTIVLWVSQNFEDEYNYNLAL</sequence>
<dbReference type="GO" id="GO:0016020">
    <property type="term" value="C:membrane"/>
    <property type="evidence" value="ECO:0007669"/>
    <property type="project" value="UniProtKB-SubCell"/>
</dbReference>
<evidence type="ECO:0000256" key="4">
    <source>
        <dbReference type="ARBA" id="ARBA00022989"/>
    </source>
</evidence>
<dbReference type="EMBL" id="JAVHNS010000005">
    <property type="protein sequence ID" value="KAK6354151.1"/>
    <property type="molecule type" value="Genomic_DNA"/>
</dbReference>
<feature type="transmembrane region" description="Helical" evidence="6">
    <location>
        <begin position="194"/>
        <end position="218"/>
    </location>
</feature>
<name>A0AAV9V9C3_9PEZI</name>
<comment type="subcellular location">
    <subcellularLocation>
        <location evidence="1">Membrane</location>
        <topology evidence="1">Multi-pass membrane protein</topology>
    </subcellularLocation>
</comment>
<protein>
    <submittedName>
        <fullName evidence="7">Uncharacterized protein</fullName>
    </submittedName>
</protein>
<keyword evidence="8" id="KW-1185">Reference proteome</keyword>
<keyword evidence="5 6" id="KW-0472">Membrane</keyword>
<evidence type="ECO:0000313" key="7">
    <source>
        <dbReference type="EMBL" id="KAK6354151.1"/>
    </source>
</evidence>
<dbReference type="InterPro" id="IPR007919">
    <property type="entry name" value="UPF0220"/>
</dbReference>
<proteinExistence type="inferred from homology"/>
<feature type="transmembrane region" description="Helical" evidence="6">
    <location>
        <begin position="119"/>
        <end position="142"/>
    </location>
</feature>
<dbReference type="Pfam" id="PF05255">
    <property type="entry name" value="UPF0220"/>
    <property type="match status" value="1"/>
</dbReference>
<feature type="transmembrane region" description="Helical" evidence="6">
    <location>
        <begin position="230"/>
        <end position="252"/>
    </location>
</feature>
<dbReference type="AlphaFoldDB" id="A0AAV9V9C3"/>